<dbReference type="InterPro" id="IPR025294">
    <property type="entry name" value="DUF4156"/>
</dbReference>
<protein>
    <submittedName>
        <fullName evidence="2">DUF4156 domain-containing protein</fullName>
    </submittedName>
</protein>
<name>A0A6N3Z2S8_ALIFS</name>
<evidence type="ECO:0000313" key="3">
    <source>
        <dbReference type="Proteomes" id="UP000435323"/>
    </source>
</evidence>
<accession>A0A6N3Z2S8</accession>
<evidence type="ECO:0000256" key="1">
    <source>
        <dbReference type="SAM" id="SignalP"/>
    </source>
</evidence>
<comment type="caution">
    <text evidence="2">The sequence shown here is derived from an EMBL/GenBank/DDBJ whole genome shotgun (WGS) entry which is preliminary data.</text>
</comment>
<feature type="chain" id="PRO_5026816443" evidence="1">
    <location>
        <begin position="20"/>
        <end position="102"/>
    </location>
</feature>
<dbReference type="EMBL" id="WOBO01000044">
    <property type="protein sequence ID" value="MUK47556.1"/>
    <property type="molecule type" value="Genomic_DNA"/>
</dbReference>
<dbReference type="AlphaFoldDB" id="A0A6N3Z2S8"/>
<proteinExistence type="predicted"/>
<gene>
    <name evidence="2" type="ORF">GNP77_19620</name>
</gene>
<keyword evidence="1" id="KW-0732">Signal</keyword>
<dbReference type="Proteomes" id="UP000435323">
    <property type="component" value="Unassembled WGS sequence"/>
</dbReference>
<reference evidence="2 3" key="1">
    <citation type="submission" date="2019-11" db="EMBL/GenBank/DDBJ databases">
        <title>Using colonization assays and comparative genomics to discover symbiosis behaviors and factors in Vibrio fischeri.</title>
        <authorList>
            <person name="Bongrand C."/>
            <person name="Moriano-Gutierrez S."/>
            <person name="Arevalo P."/>
            <person name="Mcfall-Ngai M."/>
            <person name="Visick K."/>
            <person name="Polz M.F."/>
            <person name="Ruby E.G."/>
        </authorList>
    </citation>
    <scope>NUCLEOTIDE SEQUENCE [LARGE SCALE GENOMIC DNA]</scope>
    <source>
        <strain evidence="3">emors.3.2</strain>
    </source>
</reference>
<feature type="signal peptide" evidence="1">
    <location>
        <begin position="1"/>
        <end position="19"/>
    </location>
</feature>
<evidence type="ECO:0000313" key="2">
    <source>
        <dbReference type="EMBL" id="MUK47556.1"/>
    </source>
</evidence>
<dbReference type="RefSeq" id="WP_155658517.1">
    <property type="nucleotide sequence ID" value="NZ_WOBO01000044.1"/>
</dbReference>
<dbReference type="Pfam" id="PF13698">
    <property type="entry name" value="DUF4156"/>
    <property type="match status" value="1"/>
</dbReference>
<sequence length="102" mass="10904">MRVFVLLMGVMLLNGCIVAPTPEGRMVRMVDNQSEYNCKFVTTVTGSGSAGWTTAHDAEGAMNEIMNKAAKAGANAVRVVNIDSNIDTTVVVGEALNCQFDY</sequence>
<organism evidence="2 3">
    <name type="scientific">Aliivibrio fischeri</name>
    <name type="common">Vibrio fischeri</name>
    <dbReference type="NCBI Taxonomy" id="668"/>
    <lineage>
        <taxon>Bacteria</taxon>
        <taxon>Pseudomonadati</taxon>
        <taxon>Pseudomonadota</taxon>
        <taxon>Gammaproteobacteria</taxon>
        <taxon>Vibrionales</taxon>
        <taxon>Vibrionaceae</taxon>
        <taxon>Aliivibrio</taxon>
    </lineage>
</organism>